<dbReference type="Proteomes" id="UP000075714">
    <property type="component" value="Unassembled WGS sequence"/>
</dbReference>
<comment type="caution">
    <text evidence="2">The sequence shown here is derived from an EMBL/GenBank/DDBJ whole genome shotgun (WGS) entry which is preliminary data.</text>
</comment>
<evidence type="ECO:0008006" key="4">
    <source>
        <dbReference type="Google" id="ProtNLM"/>
    </source>
</evidence>
<evidence type="ECO:0000256" key="1">
    <source>
        <dbReference type="SAM" id="MobiDB-lite"/>
    </source>
</evidence>
<feature type="compositionally biased region" description="Gly residues" evidence="1">
    <location>
        <begin position="877"/>
        <end position="886"/>
    </location>
</feature>
<protein>
    <recommendedName>
        <fullName evidence="4">MYND-type domain-containing protein</fullName>
    </recommendedName>
</protein>
<feature type="compositionally biased region" description="Gly residues" evidence="1">
    <location>
        <begin position="716"/>
        <end position="730"/>
    </location>
</feature>
<dbReference type="OrthoDB" id="552154at2759"/>
<organism evidence="2 3">
    <name type="scientific">Gonium pectorale</name>
    <name type="common">Green alga</name>
    <dbReference type="NCBI Taxonomy" id="33097"/>
    <lineage>
        <taxon>Eukaryota</taxon>
        <taxon>Viridiplantae</taxon>
        <taxon>Chlorophyta</taxon>
        <taxon>core chlorophytes</taxon>
        <taxon>Chlorophyceae</taxon>
        <taxon>CS clade</taxon>
        <taxon>Chlamydomonadales</taxon>
        <taxon>Volvocaceae</taxon>
        <taxon>Gonium</taxon>
    </lineage>
</organism>
<reference evidence="3" key="1">
    <citation type="journal article" date="2016" name="Nat. Commun.">
        <title>The Gonium pectorale genome demonstrates co-option of cell cycle regulation during the evolution of multicellularity.</title>
        <authorList>
            <person name="Hanschen E.R."/>
            <person name="Marriage T.N."/>
            <person name="Ferris P.J."/>
            <person name="Hamaji T."/>
            <person name="Toyoda A."/>
            <person name="Fujiyama A."/>
            <person name="Neme R."/>
            <person name="Noguchi H."/>
            <person name="Minakuchi Y."/>
            <person name="Suzuki M."/>
            <person name="Kawai-Toyooka H."/>
            <person name="Smith D.R."/>
            <person name="Sparks H."/>
            <person name="Anderson J."/>
            <person name="Bakaric R."/>
            <person name="Luria V."/>
            <person name="Karger A."/>
            <person name="Kirschner M.W."/>
            <person name="Durand P.M."/>
            <person name="Michod R.E."/>
            <person name="Nozaki H."/>
            <person name="Olson B.J."/>
        </authorList>
    </citation>
    <scope>NUCLEOTIDE SEQUENCE [LARGE SCALE GENOMIC DNA]</scope>
    <source>
        <strain evidence="3">NIES-2863</strain>
    </source>
</reference>
<feature type="region of interest" description="Disordered" evidence="1">
    <location>
        <begin position="869"/>
        <end position="888"/>
    </location>
</feature>
<feature type="region of interest" description="Disordered" evidence="1">
    <location>
        <begin position="493"/>
        <end position="524"/>
    </location>
</feature>
<accession>A0A150GIV5</accession>
<feature type="region of interest" description="Disordered" evidence="1">
    <location>
        <begin position="415"/>
        <end position="444"/>
    </location>
</feature>
<dbReference type="AlphaFoldDB" id="A0A150GIV5"/>
<feature type="region of interest" description="Disordered" evidence="1">
    <location>
        <begin position="699"/>
        <end position="730"/>
    </location>
</feature>
<dbReference type="EMBL" id="LSYV01000020">
    <property type="protein sequence ID" value="KXZ49748.1"/>
    <property type="molecule type" value="Genomic_DNA"/>
</dbReference>
<proteinExistence type="predicted"/>
<sequence length="939" mass="94392">MACKAIVGGPGGAGHAYSAYHTDIANLAATHHPYEDATSRLKKLVAQSVEPQLSAAAAMALAVVESREPRAQQPGRCFCEDCQEMLAERAEACQVCGLARFCSARCKRASRLGPHASCYTSRICWAAPYSEDTAMYLVTLLCFGRHWLHRLQALFRLGHHLGATPEDCKEGYTLVPAEARMLLTSGLAPALGVFLEQLGPVLATRKAWPDEWLERDDPMAHWGLGATASRAVRLLVCLCSARPPGMGGLEWSEEELARHGSQIARVTAAAATGSGAAASAGGRGRGFCSAAMEGLVELCVNAAPTFPRAARGVCREALIALHSMAARAAAADMRAAAGAAVGAISADGLRELLAPPRGGAGPGDKDASRREVALQCLFKLLAEAHHTSGRPLQRALQSEWPLVLANMRVACAPALGPRGQSGGQGEGGTTPTPGPSRTSASASAPSTAAATLLLSGFASLLDSCRRQKSITPAQLSESVALLMRLAGLVPGAAAGGRSPADQPEPQAARSGAGGKGRQSAASGQQVAARALREAAVDALCRHGALLDVGSLELMLPAGLDRGPSLPSPTASASAAPPGCSRLLPRGVELLASWLAVNAGPGGAGSGGSGGGGTDAGGAGGTHLAELYNRVRQALWTSVRHLEEQLAVGPGNSASLCLRGSDEAAALLQLAATLAGRVRGAQAVVAALAVEQRTVVPAAAGGGGAASPVARKAGSKQRGGGGGGSAAGKAAGGGFAYGTERGLDRLARIATDPRVALDPDAEAEAEAGREEALSQLQVAALHAAAVLVAMGNAAAGTSLMAAPGLAALALRAGEPSAPPDGSTPPSTTSSPSPAAESLRSRAPRTWWALVALLCAVTTAVPRWRRELGASAGEASAGGPAGAAGGKGKAGDTARLLRGLRGAAVLLERVAPGRSLVDPALSTAATVAGVRAATAGLRIGC</sequence>
<gene>
    <name evidence="2" type="ORF">GPECTOR_19g199</name>
</gene>
<feature type="compositionally biased region" description="Gly residues" evidence="1">
    <location>
        <begin position="419"/>
        <end position="428"/>
    </location>
</feature>
<feature type="compositionally biased region" description="Low complexity" evidence="1">
    <location>
        <begin position="429"/>
        <end position="444"/>
    </location>
</feature>
<evidence type="ECO:0000313" key="2">
    <source>
        <dbReference type="EMBL" id="KXZ49748.1"/>
    </source>
</evidence>
<keyword evidence="3" id="KW-1185">Reference proteome</keyword>
<evidence type="ECO:0000313" key="3">
    <source>
        <dbReference type="Proteomes" id="UP000075714"/>
    </source>
</evidence>
<feature type="region of interest" description="Disordered" evidence="1">
    <location>
        <begin position="811"/>
        <end position="837"/>
    </location>
</feature>
<name>A0A150GIV5_GONPE</name>
<feature type="compositionally biased region" description="Low complexity" evidence="1">
    <location>
        <begin position="822"/>
        <end position="836"/>
    </location>
</feature>